<evidence type="ECO:0000313" key="1">
    <source>
        <dbReference type="EMBL" id="KAI3750036.1"/>
    </source>
</evidence>
<proteinExistence type="predicted"/>
<dbReference type="EMBL" id="CM042012">
    <property type="protein sequence ID" value="KAI3750036.1"/>
    <property type="molecule type" value="Genomic_DNA"/>
</dbReference>
<evidence type="ECO:0000313" key="2">
    <source>
        <dbReference type="Proteomes" id="UP001055811"/>
    </source>
</evidence>
<reference evidence="2" key="1">
    <citation type="journal article" date="2022" name="Mol. Ecol. Resour.">
        <title>The genomes of chicory, endive, great burdock and yacon provide insights into Asteraceae palaeo-polyploidization history and plant inulin production.</title>
        <authorList>
            <person name="Fan W."/>
            <person name="Wang S."/>
            <person name="Wang H."/>
            <person name="Wang A."/>
            <person name="Jiang F."/>
            <person name="Liu H."/>
            <person name="Zhao H."/>
            <person name="Xu D."/>
            <person name="Zhang Y."/>
        </authorList>
    </citation>
    <scope>NUCLEOTIDE SEQUENCE [LARGE SCALE GENOMIC DNA]</scope>
    <source>
        <strain evidence="2">cv. Punajuju</strain>
    </source>
</reference>
<keyword evidence="2" id="KW-1185">Reference proteome</keyword>
<comment type="caution">
    <text evidence="1">The sequence shown here is derived from an EMBL/GenBank/DDBJ whole genome shotgun (WGS) entry which is preliminary data.</text>
</comment>
<dbReference type="Proteomes" id="UP001055811">
    <property type="component" value="Linkage Group LG04"/>
</dbReference>
<gene>
    <name evidence="1" type="ORF">L2E82_20660</name>
</gene>
<organism evidence="1 2">
    <name type="scientific">Cichorium intybus</name>
    <name type="common">Chicory</name>
    <dbReference type="NCBI Taxonomy" id="13427"/>
    <lineage>
        <taxon>Eukaryota</taxon>
        <taxon>Viridiplantae</taxon>
        <taxon>Streptophyta</taxon>
        <taxon>Embryophyta</taxon>
        <taxon>Tracheophyta</taxon>
        <taxon>Spermatophyta</taxon>
        <taxon>Magnoliopsida</taxon>
        <taxon>eudicotyledons</taxon>
        <taxon>Gunneridae</taxon>
        <taxon>Pentapetalae</taxon>
        <taxon>asterids</taxon>
        <taxon>campanulids</taxon>
        <taxon>Asterales</taxon>
        <taxon>Asteraceae</taxon>
        <taxon>Cichorioideae</taxon>
        <taxon>Cichorieae</taxon>
        <taxon>Cichoriinae</taxon>
        <taxon>Cichorium</taxon>
    </lineage>
</organism>
<name>A0ACB9DUA1_CICIN</name>
<sequence>MPVNPQKQLRRLPHVFSRVLELPLRSHADVIIQDRSDCLRFIANIEDNAFAGQVRAHAVKIHPEVTKVVVRGGNSGGEVELRLDKLQVDVWRFRLPATTRPELTTAVVIGKELIVTVPKGGRSSHVGKVEDGRGRGRLVFV</sequence>
<protein>
    <submittedName>
        <fullName evidence="1">Uncharacterized protein</fullName>
    </submittedName>
</protein>
<reference evidence="1 2" key="2">
    <citation type="journal article" date="2022" name="Mol. Ecol. Resour.">
        <title>The genomes of chicory, endive, great burdock and yacon provide insights into Asteraceae paleo-polyploidization history and plant inulin production.</title>
        <authorList>
            <person name="Fan W."/>
            <person name="Wang S."/>
            <person name="Wang H."/>
            <person name="Wang A."/>
            <person name="Jiang F."/>
            <person name="Liu H."/>
            <person name="Zhao H."/>
            <person name="Xu D."/>
            <person name="Zhang Y."/>
        </authorList>
    </citation>
    <scope>NUCLEOTIDE SEQUENCE [LARGE SCALE GENOMIC DNA]</scope>
    <source>
        <strain evidence="2">cv. Punajuju</strain>
        <tissue evidence="1">Leaves</tissue>
    </source>
</reference>
<accession>A0ACB9DUA1</accession>